<evidence type="ECO:0000313" key="2">
    <source>
        <dbReference type="EMBL" id="GFU01593.1"/>
    </source>
</evidence>
<evidence type="ECO:0000313" key="1">
    <source>
        <dbReference type="EMBL" id="GFT58918.1"/>
    </source>
</evidence>
<sequence>MLTDHLPDNSVQE</sequence>
<evidence type="ECO:0000313" key="3">
    <source>
        <dbReference type="EMBL" id="GFU24973.1"/>
    </source>
</evidence>
<dbReference type="EMBL" id="BMAW01032291">
    <property type="protein sequence ID" value="GFU24973.1"/>
    <property type="molecule type" value="Genomic_DNA"/>
</dbReference>
<name>A0A8X6Q8X6_NEPPI</name>
<accession>A0A8X6Q8X6</accession>
<reference evidence="2" key="1">
    <citation type="submission" date="2020-08" db="EMBL/GenBank/DDBJ databases">
        <title>Multicomponent nature underlies the extraordinary mechanical properties of spider dragline silk.</title>
        <authorList>
            <person name="Kono N."/>
            <person name="Nakamura H."/>
            <person name="Mori M."/>
            <person name="Yoshida Y."/>
            <person name="Ohtoshi R."/>
            <person name="Malay A.D."/>
            <person name="Moran D.A.P."/>
            <person name="Tomita M."/>
            <person name="Numata K."/>
            <person name="Arakawa K."/>
        </authorList>
    </citation>
    <scope>NUCLEOTIDE SEQUENCE</scope>
</reference>
<gene>
    <name evidence="3" type="ORF">NPIL_263441</name>
    <name evidence="2" type="ORF">NPIL_673871</name>
    <name evidence="1" type="ORF">NPIL_7671</name>
</gene>
<proteinExistence type="predicted"/>
<evidence type="ECO:0000313" key="4">
    <source>
        <dbReference type="Proteomes" id="UP000887013"/>
    </source>
</evidence>
<feature type="non-terminal residue" evidence="2">
    <location>
        <position position="13"/>
    </location>
</feature>
<keyword evidence="4" id="KW-1185">Reference proteome</keyword>
<organism evidence="2 4">
    <name type="scientific">Nephila pilipes</name>
    <name type="common">Giant wood spider</name>
    <name type="synonym">Nephila maculata</name>
    <dbReference type="NCBI Taxonomy" id="299642"/>
    <lineage>
        <taxon>Eukaryota</taxon>
        <taxon>Metazoa</taxon>
        <taxon>Ecdysozoa</taxon>
        <taxon>Arthropoda</taxon>
        <taxon>Chelicerata</taxon>
        <taxon>Arachnida</taxon>
        <taxon>Araneae</taxon>
        <taxon>Araneomorphae</taxon>
        <taxon>Entelegynae</taxon>
        <taxon>Araneoidea</taxon>
        <taxon>Nephilidae</taxon>
        <taxon>Nephila</taxon>
    </lineage>
</organism>
<dbReference type="EMBL" id="BMAW01123055">
    <property type="protein sequence ID" value="GFU01593.1"/>
    <property type="molecule type" value="Genomic_DNA"/>
</dbReference>
<dbReference type="EMBL" id="BMAW01113807">
    <property type="protein sequence ID" value="GFT58918.1"/>
    <property type="molecule type" value="Genomic_DNA"/>
</dbReference>
<protein>
    <submittedName>
        <fullName evidence="2">Uncharacterized protein</fullName>
    </submittedName>
</protein>
<comment type="caution">
    <text evidence="2">The sequence shown here is derived from an EMBL/GenBank/DDBJ whole genome shotgun (WGS) entry which is preliminary data.</text>
</comment>
<dbReference type="Proteomes" id="UP000887013">
    <property type="component" value="Unassembled WGS sequence"/>
</dbReference>